<dbReference type="EMBL" id="RCMV01000381">
    <property type="protein sequence ID" value="KAG3218112.1"/>
    <property type="molecule type" value="Genomic_DNA"/>
</dbReference>
<evidence type="ECO:0000313" key="1">
    <source>
        <dbReference type="EMBL" id="KAG3218112.1"/>
    </source>
</evidence>
<reference evidence="1" key="1">
    <citation type="submission" date="2018-05" db="EMBL/GenBank/DDBJ databases">
        <title>Effector identification in a new, highly contiguous assembly of the strawberry crown rot pathogen Phytophthora cactorum.</title>
        <authorList>
            <person name="Armitage A.D."/>
            <person name="Nellist C.F."/>
            <person name="Bates H."/>
            <person name="Vickerstaff R.J."/>
            <person name="Harrison R.J."/>
        </authorList>
    </citation>
    <scope>NUCLEOTIDE SEQUENCE</scope>
    <source>
        <strain evidence="1">P421</strain>
    </source>
</reference>
<sequence length="55" mass="6154">MTACRQSWSFAVPVCESQTKKQPQQMAKRLRRDTGLGRVHAAQAINGRWHASTTA</sequence>
<accession>A0A8T1I4F5</accession>
<comment type="caution">
    <text evidence="1">The sequence shown here is derived from an EMBL/GenBank/DDBJ whole genome shotgun (WGS) entry which is preliminary data.</text>
</comment>
<dbReference type="Proteomes" id="UP000760860">
    <property type="component" value="Unassembled WGS sequence"/>
</dbReference>
<proteinExistence type="predicted"/>
<protein>
    <submittedName>
        <fullName evidence="1">Uncharacterized protein</fullName>
    </submittedName>
</protein>
<organism evidence="1 2">
    <name type="scientific">Phytophthora cactorum</name>
    <dbReference type="NCBI Taxonomy" id="29920"/>
    <lineage>
        <taxon>Eukaryota</taxon>
        <taxon>Sar</taxon>
        <taxon>Stramenopiles</taxon>
        <taxon>Oomycota</taxon>
        <taxon>Peronosporomycetes</taxon>
        <taxon>Peronosporales</taxon>
        <taxon>Peronosporaceae</taxon>
        <taxon>Phytophthora</taxon>
    </lineage>
</organism>
<gene>
    <name evidence="1" type="ORF">PC129_g11064</name>
</gene>
<name>A0A8T1I4F5_9STRA</name>
<dbReference type="AlphaFoldDB" id="A0A8T1I4F5"/>
<evidence type="ECO:0000313" key="2">
    <source>
        <dbReference type="Proteomes" id="UP000760860"/>
    </source>
</evidence>